<sequence>MTPRGYGPSASFCPRCATPLPAPAPTTCAGCGYQLFVNARPTVGLIVLDQDPTARPPDPAGPRFLALRRAAEPMIGRWETPGGFCDGWEHPAEAAVREAREELGVEVNLGDFVGMYVGSYEFQDEVLPVLDNFFLATLGAPEIVLDPTESTELTWFSLADPPPLAFGTMDAAIRDAARRLRH</sequence>
<proteinExistence type="predicted"/>
<evidence type="ECO:0000259" key="3">
    <source>
        <dbReference type="PROSITE" id="PS51462"/>
    </source>
</evidence>
<gene>
    <name evidence="4" type="ORF">ACFP2T_37425</name>
</gene>
<reference evidence="5" key="1">
    <citation type="journal article" date="2019" name="Int. J. Syst. Evol. Microbiol.">
        <title>The Global Catalogue of Microorganisms (GCM) 10K type strain sequencing project: providing services to taxonomists for standard genome sequencing and annotation.</title>
        <authorList>
            <consortium name="The Broad Institute Genomics Platform"/>
            <consortium name="The Broad Institute Genome Sequencing Center for Infectious Disease"/>
            <person name="Wu L."/>
            <person name="Ma J."/>
        </authorList>
    </citation>
    <scope>NUCLEOTIDE SEQUENCE [LARGE SCALE GENOMIC DNA]</scope>
    <source>
        <strain evidence="5">ZS-35-S2</strain>
    </source>
</reference>
<protein>
    <submittedName>
        <fullName evidence="4">NUDIX domain-containing protein</fullName>
    </submittedName>
</protein>
<comment type="caution">
    <text evidence="4">The sequence shown here is derived from an EMBL/GenBank/DDBJ whole genome shotgun (WGS) entry which is preliminary data.</text>
</comment>
<evidence type="ECO:0000256" key="1">
    <source>
        <dbReference type="ARBA" id="ARBA00001946"/>
    </source>
</evidence>
<evidence type="ECO:0000313" key="5">
    <source>
        <dbReference type="Proteomes" id="UP001596203"/>
    </source>
</evidence>
<dbReference type="InterPro" id="IPR020084">
    <property type="entry name" value="NUDIX_hydrolase_CS"/>
</dbReference>
<dbReference type="RefSeq" id="WP_377430551.1">
    <property type="nucleotide sequence ID" value="NZ_JBHSPR010000053.1"/>
</dbReference>
<dbReference type="Proteomes" id="UP001596203">
    <property type="component" value="Unassembled WGS sequence"/>
</dbReference>
<dbReference type="PROSITE" id="PS00893">
    <property type="entry name" value="NUDIX_BOX"/>
    <property type="match status" value="1"/>
</dbReference>
<dbReference type="PANTHER" id="PTHR43046">
    <property type="entry name" value="GDP-MANNOSE MANNOSYL HYDROLASE"/>
    <property type="match status" value="1"/>
</dbReference>
<feature type="domain" description="Nudix hydrolase" evidence="3">
    <location>
        <begin position="38"/>
        <end position="177"/>
    </location>
</feature>
<evidence type="ECO:0000313" key="4">
    <source>
        <dbReference type="EMBL" id="MFC6021833.1"/>
    </source>
</evidence>
<name>A0ABW1KMV6_9ACTN</name>
<comment type="cofactor">
    <cofactor evidence="1">
        <name>Mg(2+)</name>
        <dbReference type="ChEBI" id="CHEBI:18420"/>
    </cofactor>
</comment>
<accession>A0ABW1KMV6</accession>
<dbReference type="EMBL" id="JBHSPR010000053">
    <property type="protein sequence ID" value="MFC6021833.1"/>
    <property type="molecule type" value="Genomic_DNA"/>
</dbReference>
<keyword evidence="5" id="KW-1185">Reference proteome</keyword>
<dbReference type="Pfam" id="PF00293">
    <property type="entry name" value="NUDIX"/>
    <property type="match status" value="1"/>
</dbReference>
<dbReference type="SUPFAM" id="SSF55811">
    <property type="entry name" value="Nudix"/>
    <property type="match status" value="1"/>
</dbReference>
<dbReference type="PROSITE" id="PS51462">
    <property type="entry name" value="NUDIX"/>
    <property type="match status" value="1"/>
</dbReference>
<dbReference type="Gene3D" id="3.90.79.10">
    <property type="entry name" value="Nucleoside Triphosphate Pyrophosphohydrolase"/>
    <property type="match status" value="1"/>
</dbReference>
<dbReference type="InterPro" id="IPR015797">
    <property type="entry name" value="NUDIX_hydrolase-like_dom_sf"/>
</dbReference>
<keyword evidence="2" id="KW-0378">Hydrolase</keyword>
<dbReference type="InterPro" id="IPR000086">
    <property type="entry name" value="NUDIX_hydrolase_dom"/>
</dbReference>
<organism evidence="4 5">
    <name type="scientific">Plantactinospora solaniradicis</name>
    <dbReference type="NCBI Taxonomy" id="1723736"/>
    <lineage>
        <taxon>Bacteria</taxon>
        <taxon>Bacillati</taxon>
        <taxon>Actinomycetota</taxon>
        <taxon>Actinomycetes</taxon>
        <taxon>Micromonosporales</taxon>
        <taxon>Micromonosporaceae</taxon>
        <taxon>Plantactinospora</taxon>
    </lineage>
</organism>
<evidence type="ECO:0000256" key="2">
    <source>
        <dbReference type="ARBA" id="ARBA00022801"/>
    </source>
</evidence>
<dbReference type="PANTHER" id="PTHR43046:SF14">
    <property type="entry name" value="MUTT_NUDIX FAMILY PROTEIN"/>
    <property type="match status" value="1"/>
</dbReference>